<keyword evidence="1" id="KW-0732">Signal</keyword>
<dbReference type="VEuPathDB" id="FungiDB:MELLADRAFT_70761"/>
<accession>F4R7N6</accession>
<feature type="chain" id="PRO_5003321401" evidence="1">
    <location>
        <begin position="20"/>
        <end position="215"/>
    </location>
</feature>
<reference evidence="3" key="1">
    <citation type="journal article" date="2011" name="Proc. Natl. Acad. Sci. U.S.A.">
        <title>Obligate biotrophy features unraveled by the genomic analysis of rust fungi.</title>
        <authorList>
            <person name="Duplessis S."/>
            <person name="Cuomo C.A."/>
            <person name="Lin Y.-C."/>
            <person name="Aerts A."/>
            <person name="Tisserant E."/>
            <person name="Veneault-Fourrey C."/>
            <person name="Joly D.L."/>
            <person name="Hacquard S."/>
            <person name="Amselem J."/>
            <person name="Cantarel B.L."/>
            <person name="Chiu R."/>
            <person name="Coutinho P.M."/>
            <person name="Feau N."/>
            <person name="Field M."/>
            <person name="Frey P."/>
            <person name="Gelhaye E."/>
            <person name="Goldberg J."/>
            <person name="Grabherr M.G."/>
            <person name="Kodira C.D."/>
            <person name="Kohler A."/>
            <person name="Kuees U."/>
            <person name="Lindquist E.A."/>
            <person name="Lucas S.M."/>
            <person name="Mago R."/>
            <person name="Mauceli E."/>
            <person name="Morin E."/>
            <person name="Murat C."/>
            <person name="Pangilinan J.L."/>
            <person name="Park R."/>
            <person name="Pearson M."/>
            <person name="Quesneville H."/>
            <person name="Rouhier N."/>
            <person name="Sakthikumar S."/>
            <person name="Salamov A.A."/>
            <person name="Schmutz J."/>
            <person name="Selles B."/>
            <person name="Shapiro H."/>
            <person name="Tanguay P."/>
            <person name="Tuskan G.A."/>
            <person name="Henrissat B."/>
            <person name="Van de Peer Y."/>
            <person name="Rouze P."/>
            <person name="Ellis J.G."/>
            <person name="Dodds P.N."/>
            <person name="Schein J.E."/>
            <person name="Zhong S."/>
            <person name="Hamelin R.C."/>
            <person name="Grigoriev I.V."/>
            <person name="Szabo L.J."/>
            <person name="Martin F."/>
        </authorList>
    </citation>
    <scope>NUCLEOTIDE SEQUENCE [LARGE SCALE GENOMIC DNA]</scope>
    <source>
        <strain evidence="3">98AG31 / pathotype 3-4-7</strain>
    </source>
</reference>
<dbReference type="RefSeq" id="XP_007405390.1">
    <property type="nucleotide sequence ID" value="XM_007405328.1"/>
</dbReference>
<dbReference type="InParanoid" id="F4R7N6"/>
<dbReference type="KEGG" id="mlr:MELLADRAFT_70761"/>
<dbReference type="Proteomes" id="UP000001072">
    <property type="component" value="Unassembled WGS sequence"/>
</dbReference>
<organism evidence="3">
    <name type="scientific">Melampsora larici-populina (strain 98AG31 / pathotype 3-4-7)</name>
    <name type="common">Poplar leaf rust fungus</name>
    <dbReference type="NCBI Taxonomy" id="747676"/>
    <lineage>
        <taxon>Eukaryota</taxon>
        <taxon>Fungi</taxon>
        <taxon>Dikarya</taxon>
        <taxon>Basidiomycota</taxon>
        <taxon>Pucciniomycotina</taxon>
        <taxon>Pucciniomycetes</taxon>
        <taxon>Pucciniales</taxon>
        <taxon>Melampsoraceae</taxon>
        <taxon>Melampsora</taxon>
    </lineage>
</organism>
<feature type="signal peptide" evidence="1">
    <location>
        <begin position="1"/>
        <end position="19"/>
    </location>
</feature>
<name>F4R7N6_MELLP</name>
<sequence length="215" mass="23294">MLISTILSLFALTAPIIESHSLHSKILTLNKRTIDQESLTTDFQDCETSLENYIPIFTDATKCGDDQKILSGLIDIRQSFASLGSKCGVAASVDANLASTLSNLFFECLTQLQILIKILHGSPHFSTYEVGLLRLQLPLNILVSFLKVGGVDINSMINSYGDSIDPSFMVKVGIKLNLATLPGIKIVQDAVDSVSKKVLNNGKVVSDTFSILGIF</sequence>
<gene>
    <name evidence="2" type="ORF">MELLADRAFT_70761</name>
</gene>
<dbReference type="OrthoDB" id="2510219at2759"/>
<evidence type="ECO:0000313" key="2">
    <source>
        <dbReference type="EMBL" id="EGG11755.1"/>
    </source>
</evidence>
<evidence type="ECO:0000313" key="3">
    <source>
        <dbReference type="Proteomes" id="UP000001072"/>
    </source>
</evidence>
<evidence type="ECO:0000256" key="1">
    <source>
        <dbReference type="SAM" id="SignalP"/>
    </source>
</evidence>
<keyword evidence="3" id="KW-1185">Reference proteome</keyword>
<dbReference type="HOGENOM" id="CLU_1283492_0_0_1"/>
<proteinExistence type="predicted"/>
<dbReference type="GeneID" id="18931629"/>
<dbReference type="AlphaFoldDB" id="F4R7N6"/>
<dbReference type="EMBL" id="GL883092">
    <property type="protein sequence ID" value="EGG11755.1"/>
    <property type="molecule type" value="Genomic_DNA"/>
</dbReference>
<protein>
    <submittedName>
        <fullName evidence="2">Secreted protein</fullName>
    </submittedName>
</protein>